<dbReference type="Proteomes" id="UP000037660">
    <property type="component" value="Unassembled WGS sequence"/>
</dbReference>
<reference evidence="2" key="1">
    <citation type="submission" date="2015-07" db="EMBL/GenBank/DDBJ databases">
        <title>Discovery of a poly(ethylene terephthalate assimilation.</title>
        <authorList>
            <person name="Yoshida S."/>
            <person name="Hiraga K."/>
            <person name="Takehana T."/>
            <person name="Taniguchi I."/>
            <person name="Yamaji H."/>
            <person name="Maeda Y."/>
            <person name="Toyohara K."/>
            <person name="Miyamoto K."/>
            <person name="Kimura Y."/>
            <person name="Oda K."/>
        </authorList>
    </citation>
    <scope>NUCLEOTIDE SEQUENCE [LARGE SCALE GENOMIC DNA]</scope>
    <source>
        <strain evidence="2">NBRC 110686 / TISTR 2288 / 201-F6</strain>
    </source>
</reference>
<gene>
    <name evidence="1" type="ORF">ISF6_2043</name>
</gene>
<sequence>MLTLAQLLEQLEAGPRAPAPQQYRSVVEHLGQELRRLDGDEALPFVLEHFPATATVYENLRYEQAGLCRSPLELSLNTETRARELIARLAARGEPPRTAAGSSDA</sequence>
<accession>A0A0K8P0P9</accession>
<proteinExistence type="predicted"/>
<comment type="caution">
    <text evidence="1">The sequence shown here is derived from an EMBL/GenBank/DDBJ whole genome shotgun (WGS) entry which is preliminary data.</text>
</comment>
<name>A0A0K8P0P9_PISS1</name>
<evidence type="ECO:0000313" key="2">
    <source>
        <dbReference type="Proteomes" id="UP000037660"/>
    </source>
</evidence>
<reference evidence="1 2" key="2">
    <citation type="journal article" date="2016" name="Science">
        <title>A bacterium that degrades and assimilates poly(ethylene terephthalate).</title>
        <authorList>
            <person name="Yoshida S."/>
            <person name="Hiraga K."/>
            <person name="Takehana T."/>
            <person name="Taniguchi I."/>
            <person name="Yamaji H."/>
            <person name="Maeda Y."/>
            <person name="Toyohara K."/>
            <person name="Miyamoto K."/>
            <person name="Kimura Y."/>
            <person name="Oda K."/>
        </authorList>
    </citation>
    <scope>NUCLEOTIDE SEQUENCE [LARGE SCALE GENOMIC DNA]</scope>
    <source>
        <strain evidence="2">NBRC 110686 / TISTR 2288 / 201-F6</strain>
    </source>
</reference>
<organism evidence="1 2">
    <name type="scientific">Piscinibacter sakaiensis</name>
    <name type="common">Ideonella sakaiensis</name>
    <dbReference type="NCBI Taxonomy" id="1547922"/>
    <lineage>
        <taxon>Bacteria</taxon>
        <taxon>Pseudomonadati</taxon>
        <taxon>Pseudomonadota</taxon>
        <taxon>Betaproteobacteria</taxon>
        <taxon>Burkholderiales</taxon>
        <taxon>Sphaerotilaceae</taxon>
        <taxon>Piscinibacter</taxon>
    </lineage>
</organism>
<dbReference type="EMBL" id="BBYR01000032">
    <property type="protein sequence ID" value="GAP36203.1"/>
    <property type="molecule type" value="Genomic_DNA"/>
</dbReference>
<evidence type="ECO:0000313" key="1">
    <source>
        <dbReference type="EMBL" id="GAP36203.1"/>
    </source>
</evidence>
<protein>
    <submittedName>
        <fullName evidence="1">Uncharacterized protein</fullName>
    </submittedName>
</protein>
<keyword evidence="2" id="KW-1185">Reference proteome</keyword>
<dbReference type="STRING" id="1547922.ISF6_2043"/>
<dbReference type="AlphaFoldDB" id="A0A0K8P0P9"/>